<feature type="region of interest" description="Disordered" evidence="1">
    <location>
        <begin position="83"/>
        <end position="105"/>
    </location>
</feature>
<reference evidence="2" key="1">
    <citation type="submission" date="2023-07" db="EMBL/GenBank/DDBJ databases">
        <title>Chromosome-level Genome Assembly of Striped Snakehead (Channa striata).</title>
        <authorList>
            <person name="Liu H."/>
        </authorList>
    </citation>
    <scope>NUCLEOTIDE SEQUENCE</scope>
    <source>
        <strain evidence="2">Gz</strain>
        <tissue evidence="2">Muscle</tissue>
    </source>
</reference>
<feature type="region of interest" description="Disordered" evidence="1">
    <location>
        <begin position="32"/>
        <end position="59"/>
    </location>
</feature>
<dbReference type="EMBL" id="JAUPFM010000005">
    <property type="protein sequence ID" value="KAK2850927.1"/>
    <property type="molecule type" value="Genomic_DNA"/>
</dbReference>
<protein>
    <submittedName>
        <fullName evidence="2">Uncharacterized protein</fullName>
    </submittedName>
</protein>
<feature type="compositionally biased region" description="Basic and acidic residues" evidence="1">
    <location>
        <begin position="85"/>
        <end position="94"/>
    </location>
</feature>
<feature type="compositionally biased region" description="Basic and acidic residues" evidence="1">
    <location>
        <begin position="38"/>
        <end position="50"/>
    </location>
</feature>
<evidence type="ECO:0000313" key="3">
    <source>
        <dbReference type="Proteomes" id="UP001187415"/>
    </source>
</evidence>
<dbReference type="Proteomes" id="UP001187415">
    <property type="component" value="Unassembled WGS sequence"/>
</dbReference>
<gene>
    <name evidence="2" type="ORF">Q5P01_007203</name>
</gene>
<keyword evidence="3" id="KW-1185">Reference proteome</keyword>
<evidence type="ECO:0000256" key="1">
    <source>
        <dbReference type="SAM" id="MobiDB-lite"/>
    </source>
</evidence>
<dbReference type="AlphaFoldDB" id="A0AA88N6A5"/>
<name>A0AA88N6A5_CHASR</name>
<accession>A0AA88N6A5</accession>
<proteinExistence type="predicted"/>
<organism evidence="2 3">
    <name type="scientific">Channa striata</name>
    <name type="common">Snakehead murrel</name>
    <name type="synonym">Ophicephalus striatus</name>
    <dbReference type="NCBI Taxonomy" id="64152"/>
    <lineage>
        <taxon>Eukaryota</taxon>
        <taxon>Metazoa</taxon>
        <taxon>Chordata</taxon>
        <taxon>Craniata</taxon>
        <taxon>Vertebrata</taxon>
        <taxon>Euteleostomi</taxon>
        <taxon>Actinopterygii</taxon>
        <taxon>Neopterygii</taxon>
        <taxon>Teleostei</taxon>
        <taxon>Neoteleostei</taxon>
        <taxon>Acanthomorphata</taxon>
        <taxon>Anabantaria</taxon>
        <taxon>Anabantiformes</taxon>
        <taxon>Channoidei</taxon>
        <taxon>Channidae</taxon>
        <taxon>Channa</taxon>
    </lineage>
</organism>
<comment type="caution">
    <text evidence="2">The sequence shown here is derived from an EMBL/GenBank/DDBJ whole genome shotgun (WGS) entry which is preliminary data.</text>
</comment>
<sequence>MGKDLVHCITASPLSTHTPSGRIQTQLGFRQEAAAELTEDRREGGRDVTDKSASSRTRSDHIWIGRSPVTRTVPGLWSRCGSELQKQERREKTDVCPPAQTGVQL</sequence>
<evidence type="ECO:0000313" key="2">
    <source>
        <dbReference type="EMBL" id="KAK2850927.1"/>
    </source>
</evidence>